<dbReference type="RefSeq" id="WP_143024242.1">
    <property type="nucleotide sequence ID" value="NZ_FNOU01000024.1"/>
</dbReference>
<dbReference type="STRING" id="1528.SAMN04488579_12431"/>
<evidence type="ECO:0000313" key="1">
    <source>
        <dbReference type="EMBL" id="SDY29607.1"/>
    </source>
</evidence>
<evidence type="ECO:0000313" key="2">
    <source>
        <dbReference type="Proteomes" id="UP000199652"/>
    </source>
</evidence>
<reference evidence="2" key="1">
    <citation type="submission" date="2016-10" db="EMBL/GenBank/DDBJ databases">
        <authorList>
            <person name="Varghese N."/>
            <person name="Submissions S."/>
        </authorList>
    </citation>
    <scope>NUCLEOTIDE SEQUENCE [LARGE SCALE GENOMIC DNA]</scope>
    <source>
        <strain evidence="2">VPI 5359</strain>
    </source>
</reference>
<sequence>MMARMHYVESEPYTLERCKYIDTEYGTEVFMFELTDSEDNVLFEIEQSKFLAAIGELQYLCSTMEAGNE</sequence>
<dbReference type="AlphaFoldDB" id="A0A1H3IPS5"/>
<organism evidence="1 2">
    <name type="scientific">Eubacterium barkeri</name>
    <name type="common">Clostridium barkeri</name>
    <dbReference type="NCBI Taxonomy" id="1528"/>
    <lineage>
        <taxon>Bacteria</taxon>
        <taxon>Bacillati</taxon>
        <taxon>Bacillota</taxon>
        <taxon>Clostridia</taxon>
        <taxon>Eubacteriales</taxon>
        <taxon>Eubacteriaceae</taxon>
        <taxon>Eubacterium</taxon>
    </lineage>
</organism>
<dbReference type="Proteomes" id="UP000199652">
    <property type="component" value="Unassembled WGS sequence"/>
</dbReference>
<dbReference type="EMBL" id="FNOU01000024">
    <property type="protein sequence ID" value="SDY29607.1"/>
    <property type="molecule type" value="Genomic_DNA"/>
</dbReference>
<keyword evidence="2" id="KW-1185">Reference proteome</keyword>
<protein>
    <submittedName>
        <fullName evidence="1">Uncharacterized protein</fullName>
    </submittedName>
</protein>
<gene>
    <name evidence="1" type="ORF">SAMN04488579_12431</name>
</gene>
<name>A0A1H3IPS5_EUBBA</name>
<accession>A0A1H3IPS5</accession>
<proteinExistence type="predicted"/>